<keyword evidence="3" id="KW-1185">Reference proteome</keyword>
<protein>
    <recommendedName>
        <fullName evidence="4">DUF3221 domain-containing protein</fullName>
    </recommendedName>
</protein>
<sequence>MKKKQFILVFICSIIVFSANAFLEKRTKIQDKQKVTTIATFDGYDAEDGYAFIIQEDEDDEESEVTMFFTEISEAALKAVNLKSDEMIGKRFQITYEITEYEEEDDNGYIETFESYKILEVKKMK</sequence>
<dbReference type="RefSeq" id="WP_157363658.1">
    <property type="nucleotide sequence ID" value="NZ_WOWS01000003.1"/>
</dbReference>
<evidence type="ECO:0000313" key="3">
    <source>
        <dbReference type="Proteomes" id="UP000478208"/>
    </source>
</evidence>
<dbReference type="Proteomes" id="UP000478208">
    <property type="component" value="Unassembled WGS sequence"/>
</dbReference>
<reference evidence="2 3" key="1">
    <citation type="submission" date="2019-12" db="EMBL/GenBank/DDBJ databases">
        <authorList>
            <person name="Li J."/>
        </authorList>
    </citation>
    <scope>NUCLEOTIDE SEQUENCE [LARGE SCALE GENOMIC DNA]</scope>
    <source>
        <strain evidence="2 3">HL2-2</strain>
    </source>
</reference>
<evidence type="ECO:0000313" key="2">
    <source>
        <dbReference type="EMBL" id="MUU78768.1"/>
    </source>
</evidence>
<dbReference type="AlphaFoldDB" id="A0A6L6U9A8"/>
<feature type="chain" id="PRO_5026871731" description="DUF3221 domain-containing protein" evidence="1">
    <location>
        <begin position="22"/>
        <end position="125"/>
    </location>
</feature>
<evidence type="ECO:0008006" key="4">
    <source>
        <dbReference type="Google" id="ProtNLM"/>
    </source>
</evidence>
<organism evidence="2 3">
    <name type="scientific">Winogradskyella endarachnes</name>
    <dbReference type="NCBI Taxonomy" id="2681965"/>
    <lineage>
        <taxon>Bacteria</taxon>
        <taxon>Pseudomonadati</taxon>
        <taxon>Bacteroidota</taxon>
        <taxon>Flavobacteriia</taxon>
        <taxon>Flavobacteriales</taxon>
        <taxon>Flavobacteriaceae</taxon>
        <taxon>Winogradskyella</taxon>
    </lineage>
</organism>
<name>A0A6L6U9A8_9FLAO</name>
<evidence type="ECO:0000256" key="1">
    <source>
        <dbReference type="SAM" id="SignalP"/>
    </source>
</evidence>
<dbReference type="EMBL" id="WOWS01000003">
    <property type="protein sequence ID" value="MUU78768.1"/>
    <property type="molecule type" value="Genomic_DNA"/>
</dbReference>
<comment type="caution">
    <text evidence="2">The sequence shown here is derived from an EMBL/GenBank/DDBJ whole genome shotgun (WGS) entry which is preliminary data.</text>
</comment>
<accession>A0A6L6U9A8</accession>
<gene>
    <name evidence="2" type="ORF">GN138_09960</name>
</gene>
<keyword evidence="1" id="KW-0732">Signal</keyword>
<feature type="signal peptide" evidence="1">
    <location>
        <begin position="1"/>
        <end position="21"/>
    </location>
</feature>
<proteinExistence type="predicted"/>